<dbReference type="SMART" id="SM00091">
    <property type="entry name" value="PAS"/>
    <property type="match status" value="1"/>
</dbReference>
<dbReference type="SUPFAM" id="SSF55874">
    <property type="entry name" value="ATPase domain of HSP90 chaperone/DNA topoisomerase II/histidine kinase"/>
    <property type="match status" value="1"/>
</dbReference>
<dbReference type="InterPro" id="IPR004358">
    <property type="entry name" value="Sig_transdc_His_kin-like_C"/>
</dbReference>
<dbReference type="PROSITE" id="PS50109">
    <property type="entry name" value="HIS_KIN"/>
    <property type="match status" value="1"/>
</dbReference>
<dbReference type="PANTHER" id="PTHR42878">
    <property type="entry name" value="TWO-COMPONENT HISTIDINE KINASE"/>
    <property type="match status" value="1"/>
</dbReference>
<keyword evidence="9" id="KW-0067">ATP-binding</keyword>
<dbReference type="GO" id="GO:0000156">
    <property type="term" value="F:phosphorelay response regulator activity"/>
    <property type="evidence" value="ECO:0007669"/>
    <property type="project" value="TreeGrafter"/>
</dbReference>
<keyword evidence="17" id="KW-1185">Reference proteome</keyword>
<organism evidence="16 17">
    <name type="scientific">Clostridium cavendishii DSM 21758</name>
    <dbReference type="NCBI Taxonomy" id="1121302"/>
    <lineage>
        <taxon>Bacteria</taxon>
        <taxon>Bacillati</taxon>
        <taxon>Bacillota</taxon>
        <taxon>Clostridia</taxon>
        <taxon>Eubacteriales</taxon>
        <taxon>Clostridiaceae</taxon>
        <taxon>Clostridium</taxon>
    </lineage>
</organism>
<dbReference type="PROSITE" id="PS50112">
    <property type="entry name" value="PAS"/>
    <property type="match status" value="1"/>
</dbReference>
<dbReference type="GO" id="GO:0000155">
    <property type="term" value="F:phosphorelay sensor kinase activity"/>
    <property type="evidence" value="ECO:0007669"/>
    <property type="project" value="InterPro"/>
</dbReference>
<evidence type="ECO:0000256" key="12">
    <source>
        <dbReference type="SAM" id="Phobius"/>
    </source>
</evidence>
<dbReference type="Gene3D" id="3.30.450.20">
    <property type="entry name" value="PAS domain"/>
    <property type="match status" value="1"/>
</dbReference>
<dbReference type="GO" id="GO:0006355">
    <property type="term" value="P:regulation of DNA-templated transcription"/>
    <property type="evidence" value="ECO:0007669"/>
    <property type="project" value="InterPro"/>
</dbReference>
<dbReference type="PROSITE" id="PS50885">
    <property type="entry name" value="HAMP"/>
    <property type="match status" value="1"/>
</dbReference>
<keyword evidence="6" id="KW-0808">Transferase</keyword>
<dbReference type="GO" id="GO:0007234">
    <property type="term" value="P:osmosensory signaling via phosphorelay pathway"/>
    <property type="evidence" value="ECO:0007669"/>
    <property type="project" value="TreeGrafter"/>
</dbReference>
<name>A0A1M6CIC0_9CLOT</name>
<keyword evidence="4" id="KW-1003">Cell membrane</keyword>
<dbReference type="GO" id="GO:0005886">
    <property type="term" value="C:plasma membrane"/>
    <property type="evidence" value="ECO:0007669"/>
    <property type="project" value="UniProtKB-SubCell"/>
</dbReference>
<dbReference type="InterPro" id="IPR036890">
    <property type="entry name" value="HATPase_C_sf"/>
</dbReference>
<dbReference type="Pfam" id="PF02518">
    <property type="entry name" value="HATPase_c"/>
    <property type="match status" value="1"/>
</dbReference>
<dbReference type="InterPro" id="IPR000014">
    <property type="entry name" value="PAS"/>
</dbReference>
<keyword evidence="12" id="KW-1133">Transmembrane helix</keyword>
<dbReference type="InterPro" id="IPR050351">
    <property type="entry name" value="BphY/WalK/GraS-like"/>
</dbReference>
<evidence type="ECO:0000256" key="6">
    <source>
        <dbReference type="ARBA" id="ARBA00022679"/>
    </source>
</evidence>
<dbReference type="Gene3D" id="1.10.287.130">
    <property type="match status" value="1"/>
</dbReference>
<accession>A0A1M6CIC0</accession>
<feature type="domain" description="HAMP" evidence="15">
    <location>
        <begin position="208"/>
        <end position="260"/>
    </location>
</feature>
<dbReference type="EC" id="2.7.13.3" evidence="3"/>
<dbReference type="SMART" id="SM00387">
    <property type="entry name" value="HATPase_c"/>
    <property type="match status" value="1"/>
</dbReference>
<evidence type="ECO:0000313" key="17">
    <source>
        <dbReference type="Proteomes" id="UP000184310"/>
    </source>
</evidence>
<keyword evidence="11 12" id="KW-0472">Membrane</keyword>
<dbReference type="PANTHER" id="PTHR42878:SF12">
    <property type="entry name" value="SENSOR HISTIDINE KINASE YCBM"/>
    <property type="match status" value="1"/>
</dbReference>
<evidence type="ECO:0000256" key="11">
    <source>
        <dbReference type="ARBA" id="ARBA00023136"/>
    </source>
</evidence>
<keyword evidence="8" id="KW-0418">Kinase</keyword>
<dbReference type="OrthoDB" id="9815750at2"/>
<dbReference type="InterPro" id="IPR003594">
    <property type="entry name" value="HATPase_dom"/>
</dbReference>
<protein>
    <recommendedName>
        <fullName evidence="3">histidine kinase</fullName>
        <ecNumber evidence="3">2.7.13.3</ecNumber>
    </recommendedName>
</protein>
<evidence type="ECO:0000256" key="9">
    <source>
        <dbReference type="ARBA" id="ARBA00022840"/>
    </source>
</evidence>
<dbReference type="CDD" id="cd06225">
    <property type="entry name" value="HAMP"/>
    <property type="match status" value="1"/>
</dbReference>
<dbReference type="GO" id="GO:0005524">
    <property type="term" value="F:ATP binding"/>
    <property type="evidence" value="ECO:0007669"/>
    <property type="project" value="UniProtKB-KW"/>
</dbReference>
<dbReference type="InterPro" id="IPR036097">
    <property type="entry name" value="HisK_dim/P_sf"/>
</dbReference>
<dbReference type="PRINTS" id="PR00344">
    <property type="entry name" value="BCTRLSENSOR"/>
</dbReference>
<evidence type="ECO:0000256" key="2">
    <source>
        <dbReference type="ARBA" id="ARBA00004236"/>
    </source>
</evidence>
<dbReference type="RefSeq" id="WP_072984911.1">
    <property type="nucleotide sequence ID" value="NZ_FQZB01000004.1"/>
</dbReference>
<dbReference type="STRING" id="1121302.SAMN02745163_00474"/>
<evidence type="ECO:0000256" key="3">
    <source>
        <dbReference type="ARBA" id="ARBA00012438"/>
    </source>
</evidence>
<dbReference type="EMBL" id="FQZB01000004">
    <property type="protein sequence ID" value="SHI60772.1"/>
    <property type="molecule type" value="Genomic_DNA"/>
</dbReference>
<evidence type="ECO:0000259" key="13">
    <source>
        <dbReference type="PROSITE" id="PS50109"/>
    </source>
</evidence>
<dbReference type="InterPro" id="IPR013767">
    <property type="entry name" value="PAS_fold"/>
</dbReference>
<dbReference type="Gene3D" id="3.30.565.10">
    <property type="entry name" value="Histidine kinase-like ATPase, C-terminal domain"/>
    <property type="match status" value="1"/>
</dbReference>
<comment type="subcellular location">
    <subcellularLocation>
        <location evidence="2">Cell membrane</location>
    </subcellularLocation>
</comment>
<evidence type="ECO:0000313" key="16">
    <source>
        <dbReference type="EMBL" id="SHI60772.1"/>
    </source>
</evidence>
<evidence type="ECO:0000259" key="14">
    <source>
        <dbReference type="PROSITE" id="PS50112"/>
    </source>
</evidence>
<evidence type="ECO:0000256" key="7">
    <source>
        <dbReference type="ARBA" id="ARBA00022741"/>
    </source>
</evidence>
<dbReference type="Pfam" id="PF00512">
    <property type="entry name" value="HisKA"/>
    <property type="match status" value="1"/>
</dbReference>
<reference evidence="16 17" key="1">
    <citation type="submission" date="2016-11" db="EMBL/GenBank/DDBJ databases">
        <authorList>
            <person name="Jaros S."/>
            <person name="Januszkiewicz K."/>
            <person name="Wedrychowicz H."/>
        </authorList>
    </citation>
    <scope>NUCLEOTIDE SEQUENCE [LARGE SCALE GENOMIC DNA]</scope>
    <source>
        <strain evidence="16 17">DSM 21758</strain>
    </source>
</reference>
<dbReference type="InterPro" id="IPR003660">
    <property type="entry name" value="HAMP_dom"/>
</dbReference>
<feature type="transmembrane region" description="Helical" evidence="12">
    <location>
        <begin position="186"/>
        <end position="207"/>
    </location>
</feature>
<evidence type="ECO:0000256" key="5">
    <source>
        <dbReference type="ARBA" id="ARBA00022553"/>
    </source>
</evidence>
<dbReference type="SUPFAM" id="SSF47384">
    <property type="entry name" value="Homodimeric domain of signal transducing histidine kinase"/>
    <property type="match status" value="1"/>
</dbReference>
<dbReference type="InterPro" id="IPR035965">
    <property type="entry name" value="PAS-like_dom_sf"/>
</dbReference>
<evidence type="ECO:0000256" key="4">
    <source>
        <dbReference type="ARBA" id="ARBA00022475"/>
    </source>
</evidence>
<dbReference type="Pfam" id="PF00989">
    <property type="entry name" value="PAS"/>
    <property type="match status" value="1"/>
</dbReference>
<dbReference type="Gene3D" id="6.10.340.10">
    <property type="match status" value="1"/>
</dbReference>
<dbReference type="GO" id="GO:0030295">
    <property type="term" value="F:protein kinase activator activity"/>
    <property type="evidence" value="ECO:0007669"/>
    <property type="project" value="TreeGrafter"/>
</dbReference>
<dbReference type="AlphaFoldDB" id="A0A1M6CIC0"/>
<dbReference type="SMART" id="SM00388">
    <property type="entry name" value="HisKA"/>
    <property type="match status" value="1"/>
</dbReference>
<keyword evidence="7" id="KW-0547">Nucleotide-binding</keyword>
<evidence type="ECO:0000259" key="15">
    <source>
        <dbReference type="PROSITE" id="PS50885"/>
    </source>
</evidence>
<feature type="transmembrane region" description="Helical" evidence="12">
    <location>
        <begin position="12"/>
        <end position="32"/>
    </location>
</feature>
<keyword evidence="10" id="KW-0902">Two-component regulatory system</keyword>
<sequence>MKQSLKRKFINLFMILVIINILIGTFSIFNLLKIGKASDAVLNENYDSITFCDKMLDTIDFMDKDILSYIIYNDDKYLKAFYEKNTDFNEPLYFQLNNLTEVYEENSTSDIKKNYEDFLTSFSSLIKSNTNSSSDRKEILLKNYTTDVKPKYLKLRKSIRDVSLLNQKAILNKKGNVTEKIHTSTLSMIFLSIGLILISFLLTLKLISKFLEPIYSLQKDILKAKEGDFSHKANIISKDEIGMLASEFNDMSNKICEFQNSTLGQLLNEKNKSLAIVKSIADPLIVLDINSRILLLNDACQDFFNINQQDVIGHHILEAIPNGELFDFISELLNNNLDTSSKIMNFKDDEFIYNVNLSVIMDTNSTLNGIIVSFQNITHIKNLEKMKNNFVSSISHEIKTPLTSIMMGASLLEEVNEIKNNENISKIISTINEDSQRLLTLINNFLRISQIASDDSLLNKDVFNIKSLVETSVLEFTSLASTKDISIIFDSYVNESNYYGDEDKIGWVINNLLSNAIKFSNNNSSIYVTIKETSTSIEFSVKDEGIGISHENIPKVFCKFFRANEDIDGTGLGLSLSKQIIDIHNGVITCDSTLNKGTTFTVILQKNI</sequence>
<dbReference type="SUPFAM" id="SSF158472">
    <property type="entry name" value="HAMP domain-like"/>
    <property type="match status" value="1"/>
</dbReference>
<dbReference type="Proteomes" id="UP000184310">
    <property type="component" value="Unassembled WGS sequence"/>
</dbReference>
<dbReference type="CDD" id="cd00082">
    <property type="entry name" value="HisKA"/>
    <property type="match status" value="1"/>
</dbReference>
<dbReference type="InterPro" id="IPR003661">
    <property type="entry name" value="HisK_dim/P_dom"/>
</dbReference>
<keyword evidence="12" id="KW-0812">Transmembrane</keyword>
<evidence type="ECO:0000256" key="1">
    <source>
        <dbReference type="ARBA" id="ARBA00000085"/>
    </source>
</evidence>
<feature type="domain" description="PAS" evidence="14">
    <location>
        <begin position="269"/>
        <end position="340"/>
    </location>
</feature>
<proteinExistence type="predicted"/>
<comment type="catalytic activity">
    <reaction evidence="1">
        <text>ATP + protein L-histidine = ADP + protein N-phospho-L-histidine.</text>
        <dbReference type="EC" id="2.7.13.3"/>
    </reaction>
</comment>
<dbReference type="SMART" id="SM00304">
    <property type="entry name" value="HAMP"/>
    <property type="match status" value="1"/>
</dbReference>
<dbReference type="FunFam" id="3.30.565.10:FF:000023">
    <property type="entry name" value="PAS domain-containing sensor histidine kinase"/>
    <property type="match status" value="1"/>
</dbReference>
<dbReference type="InterPro" id="IPR005467">
    <property type="entry name" value="His_kinase_dom"/>
</dbReference>
<dbReference type="NCBIfam" id="TIGR00229">
    <property type="entry name" value="sensory_box"/>
    <property type="match status" value="1"/>
</dbReference>
<gene>
    <name evidence="16" type="ORF">SAMN02745163_00474</name>
</gene>
<keyword evidence="5" id="KW-0597">Phosphoprotein</keyword>
<dbReference type="SUPFAM" id="SSF55785">
    <property type="entry name" value="PYP-like sensor domain (PAS domain)"/>
    <property type="match status" value="1"/>
</dbReference>
<evidence type="ECO:0000256" key="10">
    <source>
        <dbReference type="ARBA" id="ARBA00023012"/>
    </source>
</evidence>
<evidence type="ECO:0000256" key="8">
    <source>
        <dbReference type="ARBA" id="ARBA00022777"/>
    </source>
</evidence>
<dbReference type="CDD" id="cd00130">
    <property type="entry name" value="PAS"/>
    <property type="match status" value="1"/>
</dbReference>
<feature type="domain" description="Histidine kinase" evidence="13">
    <location>
        <begin position="393"/>
        <end position="608"/>
    </location>
</feature>